<proteinExistence type="predicted"/>
<organism evidence="2 3">
    <name type="scientific">Caerostris darwini</name>
    <dbReference type="NCBI Taxonomy" id="1538125"/>
    <lineage>
        <taxon>Eukaryota</taxon>
        <taxon>Metazoa</taxon>
        <taxon>Ecdysozoa</taxon>
        <taxon>Arthropoda</taxon>
        <taxon>Chelicerata</taxon>
        <taxon>Arachnida</taxon>
        <taxon>Araneae</taxon>
        <taxon>Araneomorphae</taxon>
        <taxon>Entelegynae</taxon>
        <taxon>Araneoidea</taxon>
        <taxon>Araneidae</taxon>
        <taxon>Caerostris</taxon>
    </lineage>
</organism>
<sequence>MGSQQTDWENESITRCFYFADGKNREECREKGHSKMRKLCRLSATVAIDNHLSGIGQESNEMPNGLDGLSADRLGK</sequence>
<dbReference type="Proteomes" id="UP001054837">
    <property type="component" value="Unassembled WGS sequence"/>
</dbReference>
<evidence type="ECO:0000313" key="2">
    <source>
        <dbReference type="EMBL" id="GIY08164.1"/>
    </source>
</evidence>
<accession>A0AAV4QFP6</accession>
<protein>
    <submittedName>
        <fullName evidence="2">Uncharacterized protein</fullName>
    </submittedName>
</protein>
<keyword evidence="3" id="KW-1185">Reference proteome</keyword>
<evidence type="ECO:0000313" key="3">
    <source>
        <dbReference type="Proteomes" id="UP001054837"/>
    </source>
</evidence>
<evidence type="ECO:0000256" key="1">
    <source>
        <dbReference type="SAM" id="MobiDB-lite"/>
    </source>
</evidence>
<dbReference type="AlphaFoldDB" id="A0AAV4QFP6"/>
<feature type="region of interest" description="Disordered" evidence="1">
    <location>
        <begin position="53"/>
        <end position="76"/>
    </location>
</feature>
<gene>
    <name evidence="2" type="ORF">CDAR_423581</name>
</gene>
<dbReference type="EMBL" id="BPLQ01004454">
    <property type="protein sequence ID" value="GIY08164.1"/>
    <property type="molecule type" value="Genomic_DNA"/>
</dbReference>
<reference evidence="2 3" key="1">
    <citation type="submission" date="2021-06" db="EMBL/GenBank/DDBJ databases">
        <title>Caerostris darwini draft genome.</title>
        <authorList>
            <person name="Kono N."/>
            <person name="Arakawa K."/>
        </authorList>
    </citation>
    <scope>NUCLEOTIDE SEQUENCE [LARGE SCALE GENOMIC DNA]</scope>
</reference>
<comment type="caution">
    <text evidence="2">The sequence shown here is derived from an EMBL/GenBank/DDBJ whole genome shotgun (WGS) entry which is preliminary data.</text>
</comment>
<name>A0AAV4QFP6_9ARAC</name>